<keyword evidence="6" id="KW-1185">Reference proteome</keyword>
<dbReference type="eggNOG" id="COG1020">
    <property type="taxonomic scope" value="Bacteria"/>
</dbReference>
<evidence type="ECO:0000256" key="1">
    <source>
        <dbReference type="ARBA" id="ARBA00022450"/>
    </source>
</evidence>
<protein>
    <submittedName>
        <fullName evidence="5">Non-ribosomal peptide synthetase protein</fullName>
    </submittedName>
</protein>
<dbReference type="InterPro" id="IPR012728">
    <property type="entry name" value="Pls/PosA_C"/>
</dbReference>
<dbReference type="NCBIfam" id="TIGR01733">
    <property type="entry name" value="AA-adenyl-dom"/>
    <property type="match status" value="1"/>
</dbReference>
<dbReference type="GO" id="GO:0043041">
    <property type="term" value="P:amino acid activation for nonribosomal peptide biosynthetic process"/>
    <property type="evidence" value="ECO:0007669"/>
    <property type="project" value="TreeGrafter"/>
</dbReference>
<dbReference type="InterPro" id="IPR001451">
    <property type="entry name" value="Hexapep"/>
</dbReference>
<dbReference type="Pfam" id="PF00550">
    <property type="entry name" value="PP-binding"/>
    <property type="match status" value="1"/>
</dbReference>
<dbReference type="STRING" id="1035195.HMPREF9997_02561"/>
<dbReference type="SUPFAM" id="SSF51161">
    <property type="entry name" value="Trimeric LpxA-like enzymes"/>
    <property type="match status" value="3"/>
</dbReference>
<dbReference type="PATRIC" id="fig|1035195.3.peg.2287"/>
<dbReference type="PROSITE" id="PS50075">
    <property type="entry name" value="CARRIER"/>
    <property type="match status" value="1"/>
</dbReference>
<dbReference type="InterPro" id="IPR000873">
    <property type="entry name" value="AMP-dep_synth/lig_dom"/>
</dbReference>
<feature type="transmembrane region" description="Helical" evidence="3">
    <location>
        <begin position="619"/>
        <end position="637"/>
    </location>
</feature>
<dbReference type="GO" id="GO:0005737">
    <property type="term" value="C:cytoplasm"/>
    <property type="evidence" value="ECO:0007669"/>
    <property type="project" value="TreeGrafter"/>
</dbReference>
<feature type="transmembrane region" description="Helical" evidence="3">
    <location>
        <begin position="1080"/>
        <end position="1102"/>
    </location>
</feature>
<dbReference type="Pfam" id="PF14602">
    <property type="entry name" value="Hexapep_2"/>
    <property type="match status" value="1"/>
</dbReference>
<keyword evidence="3" id="KW-1133">Transmembrane helix</keyword>
<dbReference type="InterPro" id="IPR020845">
    <property type="entry name" value="AMP-binding_CS"/>
</dbReference>
<keyword evidence="1" id="KW-0596">Phosphopantetheine</keyword>
<dbReference type="PANTHER" id="PTHR45527:SF1">
    <property type="entry name" value="FATTY ACID SYNTHASE"/>
    <property type="match status" value="1"/>
</dbReference>
<sequence>MKTVGLPAVPTQFLRSASAPPERTLVDILRHTAATHPEAAAIDDGTTVITYSELVDTLDAAVADLYEQGIRRGDRIGIRLPSGSHELYIAILSVLAAGAAYVPVDVDDPDERATLVFGEADVTATITSAGLDLRRTRSGGDTGPPLPHDDAWIIFTSGSTGTPKGVAVTHRSAAAFVDAEATLFCQDSPLGPDDRVLAGLSIAFDASCEEMWLAWRHGACLVPAPRSLVRSGMDLGPWLIRRNITVVSTVPTLASLWPTEALDQVRLLIFGGEACPQELVQRVSAQDREVWNTYGPTEATVVSCAAPLQPGEAVSIGLPLPGWDLAVVDTHGNPVEVGQTGELVIGGVGLARYLDTDKDRTTYAPLPALGWKRAYRSGDHVRLAEDGLYFVGRVDDQVKIGGRRIELGEVEAAVSGLTGVHSATVVVRETPGGDKILVAYLTLNTPHPDFENVATAQLADLMPRALIPRLCVLDELPVTTSGKIDKKALPWPLPGANVQAEGLTPTEVWLAQLWVDVLGTAVTERDADFFALGGTSLAAATLVGRVRERMPTVSVRDLYDHPRLGAFAEHIDAIASTLNPSTTRIDAPTPNPSPVSMRTRVAQEAIQLLVMGMQAATRWVPWLLVINAFTAYLDYAWAHPVSVPWWLLLLVVLVFLTPLGRLPLSALAARVLTAGITPGDYPRGGATHLRLWAAERLSDTLGGRDVSSATWVLYYARLLGVQVGSGVNLHSLPPVTGLLTLGDHCSVEPEVDLSGYWLEGDILHVGAIYIGHGARIGARSVLLPGTRVGNNAHVEAGSCVTGRKKVKDQARWSGSPAAKVGRARHRFPTDPPPRATYWVTIFGLTSLLLSALPLVAVAAGATSISGARSFLQLVVLTPLGVLVAMATYAGLTWLLVRLLAIGLQPGITPVRSRRGWQAWATQRLMDDARRHLFPLYAALLTPLWLRSLGAQVGRNVEISTAVMIPRFTVVRDGAFLADDTMVGGYELGGGWMLTGVSRIGKRSFLGNSGMTGPTRKLSKNSLVAVLSSTPKKSESGSNWWGSPPERLRRVVVQSAAGESSTYEPGWRVKAARGCVETVRLCAPMTSAVLGVCVLGALQWVYVQHGLGWTILSGGPLLMAAGACAAAITVAMKWICVGRIRAGSHPLWLWFVWLNELQDTFIEVVAAPWLLNHVAGSSAMNVFLRFLGAHIGRGAWLESYWLPEADLCHIGIGATIGRGCVVQTHLFQDRVMSLDQVRIDAAATLALHSVALPGSVLGAGAVVGPSSLVMRGDHVPSATRWQGNPIEIWG</sequence>
<feature type="domain" description="Carrier" evidence="4">
    <location>
        <begin position="501"/>
        <end position="575"/>
    </location>
</feature>
<dbReference type="InterPro" id="IPR011004">
    <property type="entry name" value="Trimer_LpxA-like_sf"/>
</dbReference>
<keyword evidence="3" id="KW-0812">Transmembrane</keyword>
<keyword evidence="3" id="KW-0472">Membrane</keyword>
<evidence type="ECO:0000259" key="4">
    <source>
        <dbReference type="PROSITE" id="PS50075"/>
    </source>
</evidence>
<comment type="caution">
    <text evidence="5">The sequence shown here is derived from an EMBL/GenBank/DDBJ whole genome shotgun (WGS) entry which is preliminary data.</text>
</comment>
<dbReference type="SUPFAM" id="SSF47336">
    <property type="entry name" value="ACP-like"/>
    <property type="match status" value="1"/>
</dbReference>
<dbReference type="GO" id="GO:0044550">
    <property type="term" value="P:secondary metabolite biosynthetic process"/>
    <property type="evidence" value="ECO:0007669"/>
    <property type="project" value="TreeGrafter"/>
</dbReference>
<dbReference type="Gene3D" id="2.160.10.10">
    <property type="entry name" value="Hexapeptide repeat proteins"/>
    <property type="match status" value="2"/>
</dbReference>
<feature type="transmembrane region" description="Helical" evidence="3">
    <location>
        <begin position="529"/>
        <end position="546"/>
    </location>
</feature>
<dbReference type="EMBL" id="AMEM01000041">
    <property type="protein sequence ID" value="EKX87784.1"/>
    <property type="molecule type" value="Genomic_DNA"/>
</dbReference>
<dbReference type="SUPFAM" id="SSF56801">
    <property type="entry name" value="Acetyl-CoA synthetase-like"/>
    <property type="match status" value="1"/>
</dbReference>
<proteinExistence type="predicted"/>
<dbReference type="Gene3D" id="3.40.50.12780">
    <property type="entry name" value="N-terminal domain of ligase-like"/>
    <property type="match status" value="1"/>
</dbReference>
<gene>
    <name evidence="5" type="ORF">HMPREF9997_02561</name>
</gene>
<feature type="transmembrane region" description="Helical" evidence="3">
    <location>
        <begin position="1108"/>
        <end position="1130"/>
    </location>
</feature>
<dbReference type="Gene3D" id="1.10.1200.10">
    <property type="entry name" value="ACP-like"/>
    <property type="match status" value="1"/>
</dbReference>
<dbReference type="PANTHER" id="PTHR45527">
    <property type="entry name" value="NONRIBOSOMAL PEPTIDE SYNTHETASE"/>
    <property type="match status" value="1"/>
</dbReference>
<accession>L1M9X8</accession>
<dbReference type="SMART" id="SM00823">
    <property type="entry name" value="PKS_PP"/>
    <property type="match status" value="1"/>
</dbReference>
<dbReference type="GO" id="GO:0031177">
    <property type="term" value="F:phosphopantetheine binding"/>
    <property type="evidence" value="ECO:0007669"/>
    <property type="project" value="InterPro"/>
</dbReference>
<dbReference type="NCBIfam" id="TIGR02353">
    <property type="entry name" value="NRPS_term_dom"/>
    <property type="match status" value="1"/>
</dbReference>
<evidence type="ECO:0000313" key="5">
    <source>
        <dbReference type="EMBL" id="EKX87784.1"/>
    </source>
</evidence>
<evidence type="ECO:0000313" key="6">
    <source>
        <dbReference type="Proteomes" id="UP000010445"/>
    </source>
</evidence>
<dbReference type="Pfam" id="PF00501">
    <property type="entry name" value="AMP-binding"/>
    <property type="match status" value="1"/>
</dbReference>
<name>L1M9X8_9CORY</name>
<keyword evidence="2" id="KW-0597">Phosphoprotein</keyword>
<feature type="transmembrane region" description="Helical" evidence="3">
    <location>
        <begin position="835"/>
        <end position="858"/>
    </location>
</feature>
<dbReference type="InterPro" id="IPR036736">
    <property type="entry name" value="ACP-like_sf"/>
</dbReference>
<dbReference type="InterPro" id="IPR010071">
    <property type="entry name" value="AA_adenyl_dom"/>
</dbReference>
<dbReference type="eggNOG" id="COG0110">
    <property type="taxonomic scope" value="Bacteria"/>
</dbReference>
<organism evidence="5 6">
    <name type="scientific">Corynebacterium durum F0235</name>
    <dbReference type="NCBI Taxonomy" id="1035195"/>
    <lineage>
        <taxon>Bacteria</taxon>
        <taxon>Bacillati</taxon>
        <taxon>Actinomycetota</taxon>
        <taxon>Actinomycetes</taxon>
        <taxon>Mycobacteriales</taxon>
        <taxon>Corynebacteriaceae</taxon>
        <taxon>Corynebacterium</taxon>
    </lineage>
</organism>
<dbReference type="HOGENOM" id="CLU_002751_1_0_11"/>
<dbReference type="InterPro" id="IPR042099">
    <property type="entry name" value="ANL_N_sf"/>
</dbReference>
<feature type="transmembrane region" description="Helical" evidence="3">
    <location>
        <begin position="643"/>
        <end position="660"/>
    </location>
</feature>
<dbReference type="Gene3D" id="3.30.300.30">
    <property type="match status" value="1"/>
</dbReference>
<dbReference type="InterPro" id="IPR009081">
    <property type="entry name" value="PP-bd_ACP"/>
</dbReference>
<dbReference type="CDD" id="cd05930">
    <property type="entry name" value="A_NRPS"/>
    <property type="match status" value="1"/>
</dbReference>
<evidence type="ECO:0000256" key="2">
    <source>
        <dbReference type="ARBA" id="ARBA00022553"/>
    </source>
</evidence>
<evidence type="ECO:0000256" key="3">
    <source>
        <dbReference type="SAM" id="Phobius"/>
    </source>
</evidence>
<reference evidence="5 6" key="1">
    <citation type="submission" date="2012-05" db="EMBL/GenBank/DDBJ databases">
        <authorList>
            <person name="Weinstock G."/>
            <person name="Sodergren E."/>
            <person name="Lobos E.A."/>
            <person name="Fulton L."/>
            <person name="Fulton R."/>
            <person name="Courtney L."/>
            <person name="Fronick C."/>
            <person name="O'Laughlin M."/>
            <person name="Godfrey J."/>
            <person name="Wilson R.M."/>
            <person name="Miner T."/>
            <person name="Farmer C."/>
            <person name="Delehaunty K."/>
            <person name="Cordes M."/>
            <person name="Minx P."/>
            <person name="Tomlinson C."/>
            <person name="Chen J."/>
            <person name="Wollam A."/>
            <person name="Pepin K.H."/>
            <person name="Bhonagiri V."/>
            <person name="Zhang X."/>
            <person name="Suruliraj S."/>
            <person name="Warren W."/>
            <person name="Mitreva M."/>
            <person name="Mardis E.R."/>
            <person name="Wilson R.K."/>
        </authorList>
    </citation>
    <scope>NUCLEOTIDE SEQUENCE [LARGE SCALE GENOMIC DNA]</scope>
    <source>
        <strain evidence="5 6">F0235</strain>
    </source>
</reference>
<dbReference type="PROSITE" id="PS00455">
    <property type="entry name" value="AMP_BINDING"/>
    <property type="match status" value="1"/>
</dbReference>
<dbReference type="InterPro" id="IPR020806">
    <property type="entry name" value="PKS_PP-bd"/>
</dbReference>
<dbReference type="Proteomes" id="UP000010445">
    <property type="component" value="Unassembled WGS sequence"/>
</dbReference>
<dbReference type="InterPro" id="IPR045851">
    <property type="entry name" value="AMP-bd_C_sf"/>
</dbReference>
<feature type="transmembrane region" description="Helical" evidence="3">
    <location>
        <begin position="870"/>
        <end position="896"/>
    </location>
</feature>